<feature type="transmembrane region" description="Helical" evidence="11 12">
    <location>
        <begin position="154"/>
        <end position="171"/>
    </location>
</feature>
<dbReference type="Pfam" id="PF01529">
    <property type="entry name" value="DHHC"/>
    <property type="match status" value="1"/>
</dbReference>
<comment type="catalytic activity">
    <reaction evidence="10 11 12">
        <text>L-cysteinyl-[protein] + hexadecanoyl-CoA = S-hexadecanoyl-L-cysteinyl-[protein] + CoA</text>
        <dbReference type="Rhea" id="RHEA:36683"/>
        <dbReference type="Rhea" id="RHEA-COMP:10131"/>
        <dbReference type="Rhea" id="RHEA-COMP:11032"/>
        <dbReference type="ChEBI" id="CHEBI:29950"/>
        <dbReference type="ChEBI" id="CHEBI:57287"/>
        <dbReference type="ChEBI" id="CHEBI:57379"/>
        <dbReference type="ChEBI" id="CHEBI:74151"/>
        <dbReference type="EC" id="2.3.1.225"/>
    </reaction>
</comment>
<reference evidence="15 16" key="1">
    <citation type="submission" date="2018-05" db="EMBL/GenBank/DDBJ databases">
        <title>Genome sequencing and assembly of the regulated plant pathogen Lachnellula willkommii and related sister species for the development of diagnostic species identification markers.</title>
        <authorList>
            <person name="Giroux E."/>
            <person name="Bilodeau G."/>
        </authorList>
    </citation>
    <scope>NUCLEOTIDE SEQUENCE [LARGE SCALE GENOMIC DNA]</scope>
    <source>
        <strain evidence="15 16">CBS 268.59</strain>
    </source>
</reference>
<protein>
    <recommendedName>
        <fullName evidence="11">Palmitoyltransferase PFA4</fullName>
        <ecNumber evidence="11">2.3.1.225</ecNumber>
    </recommendedName>
    <alternativeName>
        <fullName evidence="11">Protein S-acyltransferase</fullName>
        <shortName evidence="11">PAT</shortName>
    </alternativeName>
    <alternativeName>
        <fullName evidence="11">Protein fatty acyltransferase 4</fullName>
    </alternativeName>
</protein>
<dbReference type="HAMAP" id="MF_03199">
    <property type="entry name" value="DHHC_PAT_PFA4"/>
    <property type="match status" value="1"/>
</dbReference>
<keyword evidence="4 11" id="KW-0256">Endoplasmic reticulum</keyword>
<dbReference type="InterPro" id="IPR001594">
    <property type="entry name" value="Palmitoyltrfase_DHHC"/>
</dbReference>
<keyword evidence="9 11" id="KW-0012">Acyltransferase</keyword>
<evidence type="ECO:0000256" key="9">
    <source>
        <dbReference type="ARBA" id="ARBA00023315"/>
    </source>
</evidence>
<keyword evidence="16" id="KW-1185">Reference proteome</keyword>
<dbReference type="InterPro" id="IPR033682">
    <property type="entry name" value="PFA4"/>
</dbReference>
<keyword evidence="3 11" id="KW-0812">Transmembrane</keyword>
<gene>
    <name evidence="15" type="primary">pfa4</name>
    <name evidence="11" type="synonym">PFA4</name>
    <name evidence="15" type="ORF">LSUE1_G002720</name>
</gene>
<keyword evidence="2 11" id="KW-0808">Transferase</keyword>
<dbReference type="InterPro" id="IPR039859">
    <property type="entry name" value="PFA4/ZDH16/20/ERF2-like"/>
</dbReference>
<dbReference type="EC" id="2.3.1.225" evidence="11"/>
<proteinExistence type="inferred from homology"/>
<comment type="caution">
    <text evidence="15">The sequence shown here is derived from an EMBL/GenBank/DDBJ whole genome shotgun (WGS) entry which is preliminary data.</text>
</comment>
<comment type="caution">
    <text evidence="11">Lacks conserved residue(s) required for the propagation of feature annotation.</text>
</comment>
<comment type="similarity">
    <text evidence="11">Belongs to the DHHC palmitoyltransferase family. PFA4 subfamily.</text>
</comment>
<feature type="region of interest" description="Disordered" evidence="13">
    <location>
        <begin position="345"/>
        <end position="398"/>
    </location>
</feature>
<comment type="subcellular location">
    <subcellularLocation>
        <location evidence="11">Endoplasmic reticulum membrane</location>
        <topology evidence="11">Multi-pass membrane protein</topology>
    </subcellularLocation>
    <subcellularLocation>
        <location evidence="1">Membrane</location>
        <topology evidence="1">Multi-pass membrane protein</topology>
    </subcellularLocation>
</comment>
<evidence type="ECO:0000256" key="1">
    <source>
        <dbReference type="ARBA" id="ARBA00004141"/>
    </source>
</evidence>
<dbReference type="PROSITE" id="PS50216">
    <property type="entry name" value="DHHC"/>
    <property type="match status" value="1"/>
</dbReference>
<feature type="domain" description="Palmitoyltransferase DHHC" evidence="14">
    <location>
        <begin position="104"/>
        <end position="232"/>
    </location>
</feature>
<evidence type="ECO:0000313" key="15">
    <source>
        <dbReference type="EMBL" id="TVY84962.1"/>
    </source>
</evidence>
<evidence type="ECO:0000256" key="10">
    <source>
        <dbReference type="ARBA" id="ARBA00048048"/>
    </source>
</evidence>
<feature type="compositionally biased region" description="Basic and acidic residues" evidence="13">
    <location>
        <begin position="345"/>
        <end position="366"/>
    </location>
</feature>
<evidence type="ECO:0000256" key="3">
    <source>
        <dbReference type="ARBA" id="ARBA00022692"/>
    </source>
</evidence>
<evidence type="ECO:0000256" key="8">
    <source>
        <dbReference type="ARBA" id="ARBA00023288"/>
    </source>
</evidence>
<dbReference type="PANTHER" id="PTHR12246">
    <property type="entry name" value="PALMITOYLTRANSFERASE ZDHHC16"/>
    <property type="match status" value="1"/>
</dbReference>
<feature type="transmembrane region" description="Helical" evidence="11 12">
    <location>
        <begin position="191"/>
        <end position="215"/>
    </location>
</feature>
<evidence type="ECO:0000313" key="16">
    <source>
        <dbReference type="Proteomes" id="UP000469558"/>
    </source>
</evidence>
<organism evidence="15 16">
    <name type="scientific">Lachnellula suecica</name>
    <dbReference type="NCBI Taxonomy" id="602035"/>
    <lineage>
        <taxon>Eukaryota</taxon>
        <taxon>Fungi</taxon>
        <taxon>Dikarya</taxon>
        <taxon>Ascomycota</taxon>
        <taxon>Pezizomycotina</taxon>
        <taxon>Leotiomycetes</taxon>
        <taxon>Helotiales</taxon>
        <taxon>Lachnaceae</taxon>
        <taxon>Lachnellula</taxon>
    </lineage>
</organism>
<comment type="domain">
    <text evidence="11 12">The DHHC domain is required for palmitoyltransferase activity.</text>
</comment>
<evidence type="ECO:0000256" key="7">
    <source>
        <dbReference type="ARBA" id="ARBA00023139"/>
    </source>
</evidence>
<evidence type="ECO:0000256" key="13">
    <source>
        <dbReference type="SAM" id="MobiDB-lite"/>
    </source>
</evidence>
<evidence type="ECO:0000256" key="12">
    <source>
        <dbReference type="RuleBase" id="RU079119"/>
    </source>
</evidence>
<evidence type="ECO:0000256" key="4">
    <source>
        <dbReference type="ARBA" id="ARBA00022824"/>
    </source>
</evidence>
<dbReference type="GO" id="GO:0019706">
    <property type="term" value="F:protein-cysteine S-palmitoyltransferase activity"/>
    <property type="evidence" value="ECO:0007669"/>
    <property type="project" value="UniProtKB-UniRule"/>
</dbReference>
<evidence type="ECO:0000256" key="5">
    <source>
        <dbReference type="ARBA" id="ARBA00022989"/>
    </source>
</evidence>
<feature type="active site" description="S-palmitoyl cysteine intermediate" evidence="11">
    <location>
        <position position="136"/>
    </location>
</feature>
<dbReference type="OrthoDB" id="331948at2759"/>
<dbReference type="Proteomes" id="UP000469558">
    <property type="component" value="Unassembled WGS sequence"/>
</dbReference>
<comment type="function">
    <text evidence="11">Mediates the reversible addition of palmitate to target proteins, thereby regulating their membrane association and biological function.</text>
</comment>
<dbReference type="GO" id="GO:0005789">
    <property type="term" value="C:endoplasmic reticulum membrane"/>
    <property type="evidence" value="ECO:0007669"/>
    <property type="project" value="UniProtKB-SubCell"/>
</dbReference>
<keyword evidence="8 11" id="KW-0449">Lipoprotein</keyword>
<evidence type="ECO:0000256" key="6">
    <source>
        <dbReference type="ARBA" id="ARBA00023136"/>
    </source>
</evidence>
<accession>A0A8T9CIF2</accession>
<feature type="compositionally biased region" description="Acidic residues" evidence="13">
    <location>
        <begin position="367"/>
        <end position="388"/>
    </location>
</feature>
<name>A0A8T9CIF2_9HELO</name>
<evidence type="ECO:0000256" key="11">
    <source>
        <dbReference type="HAMAP-Rule" id="MF_03199"/>
    </source>
</evidence>
<keyword evidence="7 11" id="KW-0564">Palmitate</keyword>
<dbReference type="EMBL" id="QGMK01000041">
    <property type="protein sequence ID" value="TVY84962.1"/>
    <property type="molecule type" value="Genomic_DNA"/>
</dbReference>
<evidence type="ECO:0000256" key="2">
    <source>
        <dbReference type="ARBA" id="ARBA00022679"/>
    </source>
</evidence>
<dbReference type="AlphaFoldDB" id="A0A8T9CIF2"/>
<keyword evidence="5 11" id="KW-1133">Transmembrane helix</keyword>
<feature type="region of interest" description="Disordered" evidence="13">
    <location>
        <begin position="308"/>
        <end position="332"/>
    </location>
</feature>
<evidence type="ECO:0000259" key="14">
    <source>
        <dbReference type="Pfam" id="PF01529"/>
    </source>
</evidence>
<feature type="compositionally biased region" description="Basic and acidic residues" evidence="13">
    <location>
        <begin position="319"/>
        <end position="332"/>
    </location>
</feature>
<feature type="transmembrane region" description="Helical" evidence="11 12">
    <location>
        <begin position="16"/>
        <end position="39"/>
    </location>
</feature>
<sequence length="430" mass="49569">MASFSFPFRIPPVEQLAIPAVSILIFFLAYTSQYLFYYIEPGPLKGAEFWWFNGFVLAIWWCYDRACFVDPGPKGWVERYALDVSEEDENEEDDNEDELSLAKGLRWCKKCKAVKPPRAHHCKKCGRCIPKMDHHCPWTTNCVSYTNFPHFIRFVLYAVISMAILGGHLVIRASVLWENRNLPAYLGPPVWALVHLFVLLIVNSITLFALFVLLIRAAYSLGTNTSQIESWEIERHEALIERARKTGGYVYANGGQKMRIERQEFPYDIGIWKNLCQGMGTSNVLMWLMPFGGAPNIKDAADWEVNGFEDESKTWPPPDPDKMPRSGHSLDDDAQLREFGNAEEEKAAFKKRQHDDYARRNKKSGEYEDGYNEIDYDSEYEEGMDGEEGWTNSDGDRLRDYGVDEEAEVLADDDIPLSELIRRRKIRSHD</sequence>
<keyword evidence="6 11" id="KW-0472">Membrane</keyword>